<dbReference type="Pfam" id="PF00005">
    <property type="entry name" value="ABC_tran"/>
    <property type="match status" value="1"/>
</dbReference>
<organism evidence="11 12">
    <name type="scientific">Afifella marina DSM 2698</name>
    <dbReference type="NCBI Taxonomy" id="1120955"/>
    <lineage>
        <taxon>Bacteria</taxon>
        <taxon>Pseudomonadati</taxon>
        <taxon>Pseudomonadota</taxon>
        <taxon>Alphaproteobacteria</taxon>
        <taxon>Hyphomicrobiales</taxon>
        <taxon>Afifellaceae</taxon>
        <taxon>Afifella</taxon>
    </lineage>
</organism>
<feature type="transmembrane region" description="Helical" evidence="8">
    <location>
        <begin position="171"/>
        <end position="194"/>
    </location>
</feature>
<dbReference type="PANTHER" id="PTHR43394">
    <property type="entry name" value="ATP-DEPENDENT PERMEASE MDL1, MITOCHONDRIAL"/>
    <property type="match status" value="1"/>
</dbReference>
<evidence type="ECO:0000256" key="2">
    <source>
        <dbReference type="ARBA" id="ARBA00005417"/>
    </source>
</evidence>
<dbReference type="PROSITE" id="PS50929">
    <property type="entry name" value="ABC_TM1F"/>
    <property type="match status" value="1"/>
</dbReference>
<feature type="domain" description="ABC transmembrane type-1" evidence="10">
    <location>
        <begin position="24"/>
        <end position="304"/>
    </location>
</feature>
<dbReference type="SUPFAM" id="SSF90123">
    <property type="entry name" value="ABC transporter transmembrane region"/>
    <property type="match status" value="1"/>
</dbReference>
<feature type="transmembrane region" description="Helical" evidence="8">
    <location>
        <begin position="256"/>
        <end position="276"/>
    </location>
</feature>
<dbReference type="SMART" id="SM00382">
    <property type="entry name" value="AAA"/>
    <property type="match status" value="1"/>
</dbReference>
<protein>
    <submittedName>
        <fullName evidence="11">ATP-binding cassette, subfamily C, CydC</fullName>
    </submittedName>
</protein>
<dbReference type="InterPro" id="IPR011527">
    <property type="entry name" value="ABC1_TM_dom"/>
</dbReference>
<dbReference type="SUPFAM" id="SSF52540">
    <property type="entry name" value="P-loop containing nucleoside triphosphate hydrolases"/>
    <property type="match status" value="1"/>
</dbReference>
<dbReference type="GO" id="GO:0015421">
    <property type="term" value="F:ABC-type oligopeptide transporter activity"/>
    <property type="evidence" value="ECO:0007669"/>
    <property type="project" value="TreeGrafter"/>
</dbReference>
<proteinExistence type="inferred from homology"/>
<sequence length="565" mass="60030">MKAAWHDLRPVLAVLLAERRPMLAAGAALAAVTVLAGVGLLGLSGWFITATAIAGLSTATALAFDVFAPAAAIRFLAIARTAGRYGERLTTHEATLSALAALREKLFRGWAPPGAARRLLERPARLLFRLTADIDALDSIYLRILVPFLAAFAAAAATGLVLAALNPWLGLSAFLWLALLGLIIPLRTAAAALAPGLRRAHLTEALRTRTIDLVAGQTELAMAARLTAERHAIARTDRRLVATDERLNRIETRASAAFGIAGALLLAGTLYVAARLAEANEIGAPAAALAILVVFAAAEPFAALKRGAVELGRTRLAARRLAPRLKTDPVAPARPPSMPPNRQAARLKSVDFRYPDAKRLCLSDISLTLTEGETLAVVGPSGAGKSTLLALLADEATPEAGEIAHSPSVLLTQRTELFQDTLAGNLQIANPDASEARLWRALEAAGLRADVEALPSALETRLGEGGLGLSGGQARRLSLARLFLRDTPLWLLDEPTEGLDGPTAREIMRRLKGQKRGRSLVISTHLRREAEIADRLVILEQGQIVAAPRRNEPGFEQALEALRPD</sequence>
<dbReference type="GO" id="GO:0045454">
    <property type="term" value="P:cell redox homeostasis"/>
    <property type="evidence" value="ECO:0007669"/>
    <property type="project" value="InterPro"/>
</dbReference>
<dbReference type="AlphaFoldDB" id="A0A1G5P599"/>
<dbReference type="InterPro" id="IPR003439">
    <property type="entry name" value="ABC_transporter-like_ATP-bd"/>
</dbReference>
<evidence type="ECO:0000256" key="5">
    <source>
        <dbReference type="ARBA" id="ARBA00022840"/>
    </source>
</evidence>
<evidence type="ECO:0000313" key="12">
    <source>
        <dbReference type="Proteomes" id="UP000199347"/>
    </source>
</evidence>
<dbReference type="PROSITE" id="PS00211">
    <property type="entry name" value="ABC_TRANSPORTER_1"/>
    <property type="match status" value="1"/>
</dbReference>
<dbReference type="NCBIfam" id="TIGR02868">
    <property type="entry name" value="CydC"/>
    <property type="match status" value="1"/>
</dbReference>
<feature type="transmembrane region" description="Helical" evidence="8">
    <location>
        <begin position="21"/>
        <end position="47"/>
    </location>
</feature>
<dbReference type="InterPro" id="IPR003593">
    <property type="entry name" value="AAA+_ATPase"/>
</dbReference>
<evidence type="ECO:0000256" key="6">
    <source>
        <dbReference type="ARBA" id="ARBA00022989"/>
    </source>
</evidence>
<evidence type="ECO:0000256" key="7">
    <source>
        <dbReference type="ARBA" id="ARBA00023136"/>
    </source>
</evidence>
<dbReference type="GO" id="GO:0005886">
    <property type="term" value="C:plasma membrane"/>
    <property type="evidence" value="ECO:0007669"/>
    <property type="project" value="UniProtKB-SubCell"/>
</dbReference>
<dbReference type="InterPro" id="IPR017871">
    <property type="entry name" value="ABC_transporter-like_CS"/>
</dbReference>
<evidence type="ECO:0000256" key="4">
    <source>
        <dbReference type="ARBA" id="ARBA00022741"/>
    </source>
</evidence>
<dbReference type="Proteomes" id="UP000199347">
    <property type="component" value="Unassembled WGS sequence"/>
</dbReference>
<comment type="subcellular location">
    <subcellularLocation>
        <location evidence="1">Cell membrane</location>
        <topology evidence="1">Multi-pass membrane protein</topology>
    </subcellularLocation>
</comment>
<comment type="similarity">
    <text evidence="2">Belongs to the ABC transporter superfamily.</text>
</comment>
<evidence type="ECO:0000259" key="10">
    <source>
        <dbReference type="PROSITE" id="PS50929"/>
    </source>
</evidence>
<accession>A0A1G5P599</accession>
<dbReference type="Gene3D" id="1.20.1560.10">
    <property type="entry name" value="ABC transporter type 1, transmembrane domain"/>
    <property type="match status" value="1"/>
</dbReference>
<keyword evidence="3 8" id="KW-0812">Transmembrane</keyword>
<dbReference type="PANTHER" id="PTHR43394:SF1">
    <property type="entry name" value="ATP-BINDING CASSETTE SUB-FAMILY B MEMBER 10, MITOCHONDRIAL"/>
    <property type="match status" value="1"/>
</dbReference>
<keyword evidence="5 11" id="KW-0067">ATP-binding</keyword>
<dbReference type="PROSITE" id="PS50893">
    <property type="entry name" value="ABC_TRANSPORTER_2"/>
    <property type="match status" value="1"/>
</dbReference>
<evidence type="ECO:0000256" key="8">
    <source>
        <dbReference type="SAM" id="Phobius"/>
    </source>
</evidence>
<dbReference type="GO" id="GO:0034775">
    <property type="term" value="P:glutathione transmembrane transport"/>
    <property type="evidence" value="ECO:0007669"/>
    <property type="project" value="InterPro"/>
</dbReference>
<dbReference type="InterPro" id="IPR027417">
    <property type="entry name" value="P-loop_NTPase"/>
</dbReference>
<feature type="transmembrane region" description="Helical" evidence="8">
    <location>
        <begin position="144"/>
        <end position="165"/>
    </location>
</feature>
<keyword evidence="12" id="KW-1185">Reference proteome</keyword>
<dbReference type="Gene3D" id="3.40.50.300">
    <property type="entry name" value="P-loop containing nucleotide triphosphate hydrolases"/>
    <property type="match status" value="1"/>
</dbReference>
<evidence type="ECO:0000259" key="9">
    <source>
        <dbReference type="PROSITE" id="PS50893"/>
    </source>
</evidence>
<feature type="transmembrane region" description="Helical" evidence="8">
    <location>
        <begin position="282"/>
        <end position="304"/>
    </location>
</feature>
<reference evidence="11 12" key="1">
    <citation type="submission" date="2016-10" db="EMBL/GenBank/DDBJ databases">
        <authorList>
            <person name="de Groot N.N."/>
        </authorList>
    </citation>
    <scope>NUCLEOTIDE SEQUENCE [LARGE SCALE GENOMIC DNA]</scope>
    <source>
        <strain evidence="11 12">DSM 2698</strain>
    </source>
</reference>
<dbReference type="InterPro" id="IPR036640">
    <property type="entry name" value="ABC1_TM_sf"/>
</dbReference>
<dbReference type="RefSeq" id="WP_092815764.1">
    <property type="nucleotide sequence ID" value="NZ_FMVW01000009.1"/>
</dbReference>
<dbReference type="OrthoDB" id="5288404at2"/>
<keyword evidence="7 8" id="KW-0472">Membrane</keyword>
<keyword evidence="4" id="KW-0547">Nucleotide-binding</keyword>
<evidence type="ECO:0000256" key="1">
    <source>
        <dbReference type="ARBA" id="ARBA00004651"/>
    </source>
</evidence>
<keyword evidence="6 8" id="KW-1133">Transmembrane helix</keyword>
<dbReference type="InterPro" id="IPR014223">
    <property type="entry name" value="ABC_CydC/D"/>
</dbReference>
<dbReference type="GO" id="GO:0016887">
    <property type="term" value="F:ATP hydrolysis activity"/>
    <property type="evidence" value="ECO:0007669"/>
    <property type="project" value="InterPro"/>
</dbReference>
<evidence type="ECO:0000313" key="11">
    <source>
        <dbReference type="EMBL" id="SCZ44725.1"/>
    </source>
</evidence>
<name>A0A1G5P599_AFIMA</name>
<dbReference type="STRING" id="1120955.SAMN03080610_03269"/>
<feature type="transmembrane region" description="Helical" evidence="8">
    <location>
        <begin position="53"/>
        <end position="77"/>
    </location>
</feature>
<feature type="domain" description="ABC transporter" evidence="9">
    <location>
        <begin position="345"/>
        <end position="562"/>
    </location>
</feature>
<dbReference type="GO" id="GO:0005524">
    <property type="term" value="F:ATP binding"/>
    <property type="evidence" value="ECO:0007669"/>
    <property type="project" value="UniProtKB-KW"/>
</dbReference>
<dbReference type="EMBL" id="FMVW01000009">
    <property type="protein sequence ID" value="SCZ44725.1"/>
    <property type="molecule type" value="Genomic_DNA"/>
</dbReference>
<gene>
    <name evidence="11" type="ORF">SAMN03080610_03269</name>
</gene>
<dbReference type="InterPro" id="IPR039421">
    <property type="entry name" value="Type_1_exporter"/>
</dbReference>
<evidence type="ECO:0000256" key="3">
    <source>
        <dbReference type="ARBA" id="ARBA00022692"/>
    </source>
</evidence>